<evidence type="ECO:0000259" key="19">
    <source>
        <dbReference type="Pfam" id="PF02878"/>
    </source>
</evidence>
<dbReference type="InterPro" id="IPR016066">
    <property type="entry name" value="A-D-PHexomutase_CS"/>
</dbReference>
<evidence type="ECO:0000256" key="9">
    <source>
        <dbReference type="ARBA" id="ARBA00023277"/>
    </source>
</evidence>
<evidence type="ECO:0000256" key="16">
    <source>
        <dbReference type="PIRSR" id="PIRSR016408-2"/>
    </source>
</evidence>
<feature type="binding site" evidence="16">
    <location>
        <begin position="385"/>
        <end position="387"/>
    </location>
    <ligand>
        <name>substrate</name>
    </ligand>
</feature>
<dbReference type="GO" id="GO:0004610">
    <property type="term" value="F:phosphoacetylglucosamine mutase activity"/>
    <property type="evidence" value="ECO:0007669"/>
    <property type="project" value="UniProtKB-UniRule"/>
</dbReference>
<dbReference type="Gene3D" id="3.40.120.10">
    <property type="entry name" value="Alpha-D-Glucose-1,6-Bisphosphate, subunit A, domain 3"/>
    <property type="match status" value="2"/>
</dbReference>
<dbReference type="Pfam" id="PF21404">
    <property type="entry name" value="AMG1_III"/>
    <property type="match status" value="1"/>
</dbReference>
<dbReference type="PROSITE" id="PS00710">
    <property type="entry name" value="PGM_PMM"/>
    <property type="match status" value="1"/>
</dbReference>
<dbReference type="InterPro" id="IPR036900">
    <property type="entry name" value="A-D-PHexomutase_C_sf"/>
</dbReference>
<feature type="domain" description="Alpha-D-phosphohexomutase alpha/beta/alpha" evidence="19">
    <location>
        <begin position="65"/>
        <end position="98"/>
    </location>
</feature>
<keyword evidence="8 14" id="KW-0413">Isomerase</keyword>
<keyword evidence="6 14" id="KW-0479">Metal-binding</keyword>
<evidence type="ECO:0000256" key="14">
    <source>
        <dbReference type="PIRNR" id="PIRNR016408"/>
    </source>
</evidence>
<dbReference type="FunFam" id="3.40.120.10:FF:000013">
    <property type="entry name" value="Phosphoacetylglucosamine mutase"/>
    <property type="match status" value="1"/>
</dbReference>
<keyword evidence="10" id="KW-0961">Cell wall biogenesis/degradation</keyword>
<evidence type="ECO:0000313" key="23">
    <source>
        <dbReference type="Proteomes" id="UP001324427"/>
    </source>
</evidence>
<evidence type="ECO:0000256" key="6">
    <source>
        <dbReference type="ARBA" id="ARBA00022723"/>
    </source>
</evidence>
<evidence type="ECO:0000313" key="22">
    <source>
        <dbReference type="EMBL" id="KAK4547644.1"/>
    </source>
</evidence>
<name>A0AAV9JQK7_9PEZI</name>
<comment type="function">
    <text evidence="13 14">Catalyzes the conversion of GlcNAc-6-P into GlcNAc-1-P during the synthesis of uridine diphosphate/UDP-GlcNAc, which is a biosynthetic precursor of chitin and also supplies the amino sugars for N-linked oligosaccharides of glycoproteins.</text>
</comment>
<dbReference type="SUPFAM" id="SSF53738">
    <property type="entry name" value="Phosphoglucomutase, first 3 domains"/>
    <property type="match status" value="4"/>
</dbReference>
<feature type="active site" description="Phosphoserine intermediate" evidence="15">
    <location>
        <position position="74"/>
    </location>
</feature>
<protein>
    <recommendedName>
        <fullName evidence="4 14">Phosphoacetylglucosamine mutase</fullName>
        <shortName evidence="14">PAGM</shortName>
        <ecNumber evidence="4 14">5.4.2.3</ecNumber>
    </recommendedName>
    <alternativeName>
        <fullName evidence="12 14">Acetylglucosamine phosphomutase</fullName>
    </alternativeName>
    <alternativeName>
        <fullName evidence="11 14">N-acetylglucosamine-phosphate mutase</fullName>
    </alternativeName>
</protein>
<organism evidence="22 23">
    <name type="scientific">Oleoguttula mirabilis</name>
    <dbReference type="NCBI Taxonomy" id="1507867"/>
    <lineage>
        <taxon>Eukaryota</taxon>
        <taxon>Fungi</taxon>
        <taxon>Dikarya</taxon>
        <taxon>Ascomycota</taxon>
        <taxon>Pezizomycotina</taxon>
        <taxon>Dothideomycetes</taxon>
        <taxon>Dothideomycetidae</taxon>
        <taxon>Mycosphaerellales</taxon>
        <taxon>Teratosphaeriaceae</taxon>
        <taxon>Oleoguttula</taxon>
    </lineage>
</organism>
<feature type="binding site" description="via phosphate group" evidence="17">
    <location>
        <position position="74"/>
    </location>
    <ligand>
        <name>Mg(2+)</name>
        <dbReference type="ChEBI" id="CHEBI:18420"/>
    </ligand>
</feature>
<evidence type="ECO:0000259" key="18">
    <source>
        <dbReference type="Pfam" id="PF00408"/>
    </source>
</evidence>
<keyword evidence="9" id="KW-0119">Carbohydrate metabolism</keyword>
<reference evidence="22 23" key="1">
    <citation type="submission" date="2021-11" db="EMBL/GenBank/DDBJ databases">
        <title>Black yeast isolated from Biological Soil Crust.</title>
        <authorList>
            <person name="Kurbessoian T."/>
        </authorList>
    </citation>
    <scope>NUCLEOTIDE SEQUENCE [LARGE SCALE GENOMIC DNA]</scope>
    <source>
        <strain evidence="22 23">CCFEE 5522</strain>
    </source>
</reference>
<evidence type="ECO:0000256" key="11">
    <source>
        <dbReference type="ARBA" id="ARBA00031926"/>
    </source>
</evidence>
<evidence type="ECO:0000256" key="12">
    <source>
        <dbReference type="ARBA" id="ARBA00032065"/>
    </source>
</evidence>
<dbReference type="EC" id="5.4.2.3" evidence="4 14"/>
<comment type="cofactor">
    <cofactor evidence="14 17">
        <name>Mg(2+)</name>
        <dbReference type="ChEBI" id="CHEBI:18420"/>
    </cofactor>
    <text evidence="14 17">Binds 1 Mg(2+) ion per subunit.</text>
</comment>
<feature type="domain" description="Phosphoacetylglucosamine mutase AMG1" evidence="20">
    <location>
        <begin position="310"/>
        <end position="449"/>
    </location>
</feature>
<keyword evidence="23" id="KW-1185">Reference proteome</keyword>
<evidence type="ECO:0000256" key="13">
    <source>
        <dbReference type="ARBA" id="ARBA00059527"/>
    </source>
</evidence>
<evidence type="ECO:0000256" key="2">
    <source>
        <dbReference type="ARBA" id="ARBA00004865"/>
    </source>
</evidence>
<feature type="domain" description="Phosphoacetylglucosamine mutase AMG1" evidence="21">
    <location>
        <begin position="211"/>
        <end position="296"/>
    </location>
</feature>
<dbReference type="InterPro" id="IPR016055">
    <property type="entry name" value="A-D-PHexomutase_a/b/a-I/II/III"/>
</dbReference>
<feature type="binding site" evidence="17">
    <location>
        <position position="289"/>
    </location>
    <ligand>
        <name>Mg(2+)</name>
        <dbReference type="ChEBI" id="CHEBI:18420"/>
    </ligand>
</feature>
<keyword evidence="5" id="KW-0597">Phosphoprotein</keyword>
<dbReference type="GO" id="GO:0006048">
    <property type="term" value="P:UDP-N-acetylglucosamine biosynthetic process"/>
    <property type="evidence" value="ECO:0007669"/>
    <property type="project" value="UniProtKB-UniRule"/>
</dbReference>
<dbReference type="PANTHER" id="PTHR45955:SF1">
    <property type="entry name" value="PHOSPHOACETYLGLUCOSAMINE MUTASE"/>
    <property type="match status" value="1"/>
</dbReference>
<feature type="binding site" evidence="17">
    <location>
        <position position="293"/>
    </location>
    <ligand>
        <name>Mg(2+)</name>
        <dbReference type="ChEBI" id="CHEBI:18420"/>
    </ligand>
</feature>
<dbReference type="CDD" id="cd03086">
    <property type="entry name" value="PGM3"/>
    <property type="match status" value="1"/>
</dbReference>
<evidence type="ECO:0000259" key="20">
    <source>
        <dbReference type="Pfam" id="PF21404"/>
    </source>
</evidence>
<dbReference type="Proteomes" id="UP001324427">
    <property type="component" value="Unassembled WGS sequence"/>
</dbReference>
<keyword evidence="7 14" id="KW-0460">Magnesium</keyword>
<dbReference type="AlphaFoldDB" id="A0AAV9JQK7"/>
<dbReference type="FunFam" id="3.40.120.10:FF:000023">
    <property type="entry name" value="Phosphoacetylglucosamine mutase"/>
    <property type="match status" value="1"/>
</dbReference>
<evidence type="ECO:0000256" key="5">
    <source>
        <dbReference type="ARBA" id="ARBA00022553"/>
    </source>
</evidence>
<dbReference type="GO" id="GO:0005975">
    <property type="term" value="P:carbohydrate metabolic process"/>
    <property type="evidence" value="ECO:0007669"/>
    <property type="project" value="InterPro"/>
</dbReference>
<accession>A0AAV9JQK7</accession>
<dbReference type="Pfam" id="PF02878">
    <property type="entry name" value="PGM_PMM_I"/>
    <property type="match status" value="2"/>
</dbReference>
<feature type="binding site" evidence="16">
    <location>
        <position position="521"/>
    </location>
    <ligand>
        <name>substrate</name>
    </ligand>
</feature>
<dbReference type="PANTHER" id="PTHR45955">
    <property type="entry name" value="PHOSPHOACETYLGLUCOSAMINE MUTASE"/>
    <property type="match status" value="1"/>
</dbReference>
<dbReference type="Gene3D" id="3.30.310.50">
    <property type="entry name" value="Alpha-D-phosphohexomutase, C-terminal domain"/>
    <property type="match status" value="1"/>
</dbReference>
<dbReference type="FunFam" id="3.30.310.50:FF:000003">
    <property type="entry name" value="Phosphoacetylglucosamine mutase"/>
    <property type="match status" value="1"/>
</dbReference>
<dbReference type="Pfam" id="PF00408">
    <property type="entry name" value="PGM_PMM_IV"/>
    <property type="match status" value="1"/>
</dbReference>
<sequence>MAFHRDGKYETAICERFADWPRADTKGKEFSYGTAGFRMRADLLDFVMYTVGILASLRSRKLNSNTIGIMITASHNPAEDNGVKLVDPMGEMLEQEWEFWATGLANSKDGAELRNGYMHAVKDLKIEQTKEAKVIFARDTRPSGARLVKALIAGLEATGTKYIDYGYATTPQLHYLVRATNTQNQPIPYGEVSMEGYYKKTAEAFKQAMKYATPKGPVTVDCANGVGAPKLKELMKYLGPDILEINIVNDKIENPDVLNKNCGADFVKTSQRAPLSFDGKLFERWASLDGDADRIVYYFHAGGNVFRLLDGDRIATLAASFIGDLVRKSGLEEQIKLAVVQTAYANGAATKYVEKVLNLKIETTATGVKHLHHVAARYDIGVYFEANGHGTVLFSARALKQIRKHEPQSPAQLEALDTLKALTDLINQTVGDALSDLLLVEVVLAHKEWSVEDWLGTYTDLPNKLAKVYVQDRGVYRTVQGTAERRLESPPGMQEKIDATVKKYKEGRCFVRASGTEDAVRVYGEAAEVYDTEDMVGKITELISSQSSRDMEPFLLSREEKRV</sequence>
<evidence type="ECO:0000256" key="10">
    <source>
        <dbReference type="ARBA" id="ARBA00023316"/>
    </source>
</evidence>
<dbReference type="InterPro" id="IPR049022">
    <property type="entry name" value="AMG1_III"/>
</dbReference>
<dbReference type="GO" id="GO:0071555">
    <property type="term" value="P:cell wall organization"/>
    <property type="evidence" value="ECO:0007669"/>
    <property type="project" value="UniProtKB-KW"/>
</dbReference>
<dbReference type="Pfam" id="PF21405">
    <property type="entry name" value="AMG1_II"/>
    <property type="match status" value="1"/>
</dbReference>
<proteinExistence type="inferred from homology"/>
<dbReference type="SUPFAM" id="SSF55957">
    <property type="entry name" value="Phosphoglucomutase, C-terminal domain"/>
    <property type="match status" value="1"/>
</dbReference>
<evidence type="ECO:0000256" key="4">
    <source>
        <dbReference type="ARBA" id="ARBA00012731"/>
    </source>
</evidence>
<feature type="domain" description="Alpha-D-phosphohexomutase alpha/beta/alpha" evidence="19">
    <location>
        <begin position="127"/>
        <end position="182"/>
    </location>
</feature>
<evidence type="ECO:0000256" key="8">
    <source>
        <dbReference type="ARBA" id="ARBA00023235"/>
    </source>
</evidence>
<comment type="catalytic activity">
    <reaction evidence="1 14">
        <text>N-acetyl-alpha-D-glucosamine 1-phosphate = N-acetyl-D-glucosamine 6-phosphate</text>
        <dbReference type="Rhea" id="RHEA:23804"/>
        <dbReference type="ChEBI" id="CHEBI:57513"/>
        <dbReference type="ChEBI" id="CHEBI:57776"/>
        <dbReference type="EC" id="5.4.2.3"/>
    </reaction>
</comment>
<comment type="pathway">
    <text evidence="2 14">Nucleotide-sugar biosynthesis; UDP-N-acetyl-alpha-D-glucosamine biosynthesis; N-acetyl-alpha-D-glucosamine 1-phosphate from alpha-D-glucosamine 6-phosphate (route I): step 2/2.</text>
</comment>
<dbReference type="GO" id="GO:0000287">
    <property type="term" value="F:magnesium ion binding"/>
    <property type="evidence" value="ECO:0007669"/>
    <property type="project" value="InterPro"/>
</dbReference>
<evidence type="ECO:0000256" key="7">
    <source>
        <dbReference type="ARBA" id="ARBA00022842"/>
    </source>
</evidence>
<feature type="domain" description="Alpha-D-phosphohexomutase C-terminal" evidence="18">
    <location>
        <begin position="490"/>
        <end position="538"/>
    </location>
</feature>
<dbReference type="InterPro" id="IPR005843">
    <property type="entry name" value="A-D-PHexomutase_C"/>
</dbReference>
<feature type="binding site" evidence="17">
    <location>
        <position position="291"/>
    </location>
    <ligand>
        <name>Mg(2+)</name>
        <dbReference type="ChEBI" id="CHEBI:18420"/>
    </ligand>
</feature>
<dbReference type="InterPro" id="IPR016657">
    <property type="entry name" value="PAGM"/>
</dbReference>
<evidence type="ECO:0000259" key="21">
    <source>
        <dbReference type="Pfam" id="PF21405"/>
    </source>
</evidence>
<evidence type="ECO:0000256" key="1">
    <source>
        <dbReference type="ARBA" id="ARBA00000558"/>
    </source>
</evidence>
<dbReference type="EMBL" id="JAVFHQ010000010">
    <property type="protein sequence ID" value="KAK4547644.1"/>
    <property type="molecule type" value="Genomic_DNA"/>
</dbReference>
<dbReference type="InterPro" id="IPR049023">
    <property type="entry name" value="AMG1_II"/>
</dbReference>
<evidence type="ECO:0000256" key="15">
    <source>
        <dbReference type="PIRSR" id="PIRSR016408-1"/>
    </source>
</evidence>
<comment type="similarity">
    <text evidence="3 14">Belongs to the phosphohexose mutase family.</text>
</comment>
<gene>
    <name evidence="22" type="ORF">LTR36_000601</name>
</gene>
<dbReference type="PIRSF" id="PIRSF016408">
    <property type="entry name" value="PAGM"/>
    <property type="match status" value="1"/>
</dbReference>
<comment type="caution">
    <text evidence="22">The sequence shown here is derived from an EMBL/GenBank/DDBJ whole genome shotgun (WGS) entry which is preliminary data.</text>
</comment>
<evidence type="ECO:0000256" key="17">
    <source>
        <dbReference type="PIRSR" id="PIRSR016408-3"/>
    </source>
</evidence>
<feature type="binding site" evidence="16">
    <location>
        <begin position="512"/>
        <end position="516"/>
    </location>
    <ligand>
        <name>substrate</name>
    </ligand>
</feature>
<dbReference type="InterPro" id="IPR005844">
    <property type="entry name" value="A-D-PHexomutase_a/b/a-I"/>
</dbReference>
<evidence type="ECO:0000256" key="3">
    <source>
        <dbReference type="ARBA" id="ARBA00010231"/>
    </source>
</evidence>